<comment type="caution">
    <text evidence="2">The sequence shown here is derived from an EMBL/GenBank/DDBJ whole genome shotgun (WGS) entry which is preliminary data.</text>
</comment>
<name>A0ABR7M894_9BACT</name>
<accession>A0ABR7M894</accession>
<feature type="domain" description="SGNH hydrolase-type esterase" evidence="1">
    <location>
        <begin position="65"/>
        <end position="215"/>
    </location>
</feature>
<dbReference type="PANTHER" id="PTHR30383:SF5">
    <property type="entry name" value="SGNH HYDROLASE-TYPE ESTERASE DOMAIN-CONTAINING PROTEIN"/>
    <property type="match status" value="1"/>
</dbReference>
<protein>
    <submittedName>
        <fullName evidence="2">G-D-S-L family lipolytic protein</fullName>
    </submittedName>
</protein>
<dbReference type="Proteomes" id="UP000765802">
    <property type="component" value="Unassembled WGS sequence"/>
</dbReference>
<dbReference type="SUPFAM" id="SSF52266">
    <property type="entry name" value="SGNH hydrolase"/>
    <property type="match status" value="1"/>
</dbReference>
<reference evidence="2 3" key="1">
    <citation type="submission" date="2016-07" db="EMBL/GenBank/DDBJ databases">
        <title>Genome analysis of Flavihumibacter stibioxidans YS-17.</title>
        <authorList>
            <person name="Shi K."/>
            <person name="Han Y."/>
            <person name="Wang G."/>
        </authorList>
    </citation>
    <scope>NUCLEOTIDE SEQUENCE [LARGE SCALE GENOMIC DNA]</scope>
    <source>
        <strain evidence="2 3">YS-17</strain>
    </source>
</reference>
<evidence type="ECO:0000313" key="3">
    <source>
        <dbReference type="Proteomes" id="UP000765802"/>
    </source>
</evidence>
<keyword evidence="3" id="KW-1185">Reference proteome</keyword>
<proteinExistence type="predicted"/>
<sequence>MKRLTIIIVLFLVLLVILIAGSDANAQTRPPFYNDIQSFKKLDSIAPAPSGKILFIGSSSFTYWKDVADYFPGYTIINRGFGGSTLEDLLRYQADIIYPYKPRQIVIYCGENDVASSDSIRVETVVNRFKQLFSDIRRRLPKTRILFVSMKPSPSRWHMQDRMVAANNAIRQFLLTEKRTGYVDIYAPMLKPDGRPYPELFLSDSLHMTPKGYAVWKEKIGPYLIRQ</sequence>
<dbReference type="Pfam" id="PF13472">
    <property type="entry name" value="Lipase_GDSL_2"/>
    <property type="match status" value="1"/>
</dbReference>
<dbReference type="PANTHER" id="PTHR30383">
    <property type="entry name" value="THIOESTERASE 1/PROTEASE 1/LYSOPHOSPHOLIPASE L1"/>
    <property type="match status" value="1"/>
</dbReference>
<dbReference type="EMBL" id="MBUA01000012">
    <property type="protein sequence ID" value="MBC6491233.1"/>
    <property type="molecule type" value="Genomic_DNA"/>
</dbReference>
<dbReference type="InterPro" id="IPR013830">
    <property type="entry name" value="SGNH_hydro"/>
</dbReference>
<dbReference type="InterPro" id="IPR036514">
    <property type="entry name" value="SGNH_hydro_sf"/>
</dbReference>
<gene>
    <name evidence="2" type="ORF">BC349_09330</name>
</gene>
<dbReference type="Gene3D" id="3.40.50.1110">
    <property type="entry name" value="SGNH hydrolase"/>
    <property type="match status" value="1"/>
</dbReference>
<evidence type="ECO:0000259" key="1">
    <source>
        <dbReference type="Pfam" id="PF13472"/>
    </source>
</evidence>
<dbReference type="InterPro" id="IPR051532">
    <property type="entry name" value="Ester_Hydrolysis_Enzymes"/>
</dbReference>
<organism evidence="2 3">
    <name type="scientific">Flavihumibacter stibioxidans</name>
    <dbReference type="NCBI Taxonomy" id="1834163"/>
    <lineage>
        <taxon>Bacteria</taxon>
        <taxon>Pseudomonadati</taxon>
        <taxon>Bacteroidota</taxon>
        <taxon>Chitinophagia</taxon>
        <taxon>Chitinophagales</taxon>
        <taxon>Chitinophagaceae</taxon>
        <taxon>Flavihumibacter</taxon>
    </lineage>
</organism>
<evidence type="ECO:0000313" key="2">
    <source>
        <dbReference type="EMBL" id="MBC6491233.1"/>
    </source>
</evidence>